<dbReference type="InterPro" id="IPR026317">
    <property type="entry name" value="P_C10"/>
</dbReference>
<dbReference type="AlphaFoldDB" id="A0A077Z4Q5"/>
<keyword evidence="6" id="KW-0687">Ribonucleoprotein</keyword>
<dbReference type="PANTHER" id="PTHR13463">
    <property type="entry name" value="PROTEIN C10"/>
    <property type="match status" value="1"/>
</dbReference>
<evidence type="ECO:0000256" key="2">
    <source>
        <dbReference type="ARBA" id="ARBA00007083"/>
    </source>
</evidence>
<proteinExistence type="inferred from homology"/>
<evidence type="ECO:0000256" key="1">
    <source>
        <dbReference type="ARBA" id="ARBA00004496"/>
    </source>
</evidence>
<dbReference type="PANTHER" id="PTHR13463:SF3">
    <property type="entry name" value="PROTEIN C10"/>
    <property type="match status" value="1"/>
</dbReference>
<dbReference type="GO" id="GO:0005840">
    <property type="term" value="C:ribosome"/>
    <property type="evidence" value="ECO:0007669"/>
    <property type="project" value="UniProtKB-KW"/>
</dbReference>
<reference evidence="6" key="2">
    <citation type="submission" date="2014-03" db="EMBL/GenBank/DDBJ databases">
        <title>The whipworm genome and dual-species transcriptomics of an intimate host-pathogen interaction.</title>
        <authorList>
            <person name="Foth B.J."/>
            <person name="Tsai I.J."/>
            <person name="Reid A.J."/>
            <person name="Bancroft A.J."/>
            <person name="Nichol S."/>
            <person name="Tracey A."/>
            <person name="Holroyd N."/>
            <person name="Cotton J.A."/>
            <person name="Stanley E.J."/>
            <person name="Zarowiecki M."/>
            <person name="Liu J.Z."/>
            <person name="Huckvale T."/>
            <person name="Cooper P.J."/>
            <person name="Grencis R.K."/>
            <person name="Berriman M."/>
        </authorList>
    </citation>
    <scope>NUCLEOTIDE SEQUENCE [LARGE SCALE GENOMIC DNA]</scope>
</reference>
<comment type="subcellular location">
    <subcellularLocation>
        <location evidence="1">Cytoplasm</location>
    </subcellularLocation>
</comment>
<dbReference type="EMBL" id="HG805935">
    <property type="protein sequence ID" value="CDW55081.1"/>
    <property type="molecule type" value="Genomic_DNA"/>
</dbReference>
<keyword evidence="7" id="KW-1185">Reference proteome</keyword>
<feature type="compositionally biased region" description="Polar residues" evidence="5">
    <location>
        <begin position="101"/>
        <end position="114"/>
    </location>
</feature>
<evidence type="ECO:0000256" key="3">
    <source>
        <dbReference type="ARBA" id="ARBA00020502"/>
    </source>
</evidence>
<evidence type="ECO:0000313" key="7">
    <source>
        <dbReference type="Proteomes" id="UP000030665"/>
    </source>
</evidence>
<dbReference type="Pfam" id="PF14974">
    <property type="entry name" value="P_C10"/>
    <property type="match status" value="1"/>
</dbReference>
<evidence type="ECO:0000313" key="6">
    <source>
        <dbReference type="EMBL" id="CDW55081.1"/>
    </source>
</evidence>
<dbReference type="Proteomes" id="UP000030665">
    <property type="component" value="Unassembled WGS sequence"/>
</dbReference>
<dbReference type="GO" id="GO:0005737">
    <property type="term" value="C:cytoplasm"/>
    <property type="evidence" value="ECO:0007669"/>
    <property type="project" value="UniProtKB-SubCell"/>
</dbReference>
<dbReference type="GO" id="GO:0009791">
    <property type="term" value="P:post-embryonic development"/>
    <property type="evidence" value="ECO:0007669"/>
    <property type="project" value="TreeGrafter"/>
</dbReference>
<keyword evidence="6" id="KW-0689">Ribosomal protein</keyword>
<dbReference type="OrthoDB" id="75738at2759"/>
<keyword evidence="4" id="KW-0963">Cytoplasm</keyword>
<reference evidence="6" key="1">
    <citation type="submission" date="2014-01" db="EMBL/GenBank/DDBJ databases">
        <authorList>
            <person name="Aslett M."/>
        </authorList>
    </citation>
    <scope>NUCLEOTIDE SEQUENCE</scope>
</reference>
<gene>
    <name evidence="6" type="ORF">TTRE_0000335201</name>
</gene>
<sequence>MLTKAEAKACYLHILNKIEAVEQTAEYEAAVKQCGSSMVQWLVHVYPLIMRAKLEAIKDYGVRASPEDIRKFEEEMTALSENDDELKELDEKQRSKLMPAMNTSPSANDHTPSQ</sequence>
<organism evidence="6 7">
    <name type="scientific">Trichuris trichiura</name>
    <name type="common">Whipworm</name>
    <name type="synonym">Trichocephalus trichiurus</name>
    <dbReference type="NCBI Taxonomy" id="36087"/>
    <lineage>
        <taxon>Eukaryota</taxon>
        <taxon>Metazoa</taxon>
        <taxon>Ecdysozoa</taxon>
        <taxon>Nematoda</taxon>
        <taxon>Enoplea</taxon>
        <taxon>Dorylaimia</taxon>
        <taxon>Trichinellida</taxon>
        <taxon>Trichuridae</taxon>
        <taxon>Trichuris</taxon>
    </lineage>
</organism>
<evidence type="ECO:0000256" key="5">
    <source>
        <dbReference type="SAM" id="MobiDB-lite"/>
    </source>
</evidence>
<comment type="similarity">
    <text evidence="2">Belongs to the UPF0456 family.</text>
</comment>
<feature type="region of interest" description="Disordered" evidence="5">
    <location>
        <begin position="80"/>
        <end position="114"/>
    </location>
</feature>
<name>A0A077Z4Q5_TRITR</name>
<evidence type="ECO:0000256" key="4">
    <source>
        <dbReference type="ARBA" id="ARBA00022490"/>
    </source>
</evidence>
<accession>A0A077Z4Q5</accession>
<protein>
    <recommendedName>
        <fullName evidence="3">Protein C10</fullName>
    </recommendedName>
</protein>